<organism evidence="2 3">
    <name type="scientific">Anabarilius grahami</name>
    <name type="common">Kanglang fish</name>
    <name type="synonym">Barilius grahami</name>
    <dbReference type="NCBI Taxonomy" id="495550"/>
    <lineage>
        <taxon>Eukaryota</taxon>
        <taxon>Metazoa</taxon>
        <taxon>Chordata</taxon>
        <taxon>Craniata</taxon>
        <taxon>Vertebrata</taxon>
        <taxon>Euteleostomi</taxon>
        <taxon>Actinopterygii</taxon>
        <taxon>Neopterygii</taxon>
        <taxon>Teleostei</taxon>
        <taxon>Ostariophysi</taxon>
        <taxon>Cypriniformes</taxon>
        <taxon>Xenocyprididae</taxon>
        <taxon>Xenocypridinae</taxon>
        <taxon>Xenocypridinae incertae sedis</taxon>
        <taxon>Anabarilius</taxon>
    </lineage>
</organism>
<gene>
    <name evidence="2" type="ORF">DPX16_12814</name>
</gene>
<reference evidence="2 3" key="1">
    <citation type="submission" date="2018-10" db="EMBL/GenBank/DDBJ databases">
        <title>Genome assembly for a Yunnan-Guizhou Plateau 3E fish, Anabarilius grahami (Regan), and its evolutionary and genetic applications.</title>
        <authorList>
            <person name="Jiang W."/>
        </authorList>
    </citation>
    <scope>NUCLEOTIDE SEQUENCE [LARGE SCALE GENOMIC DNA]</scope>
    <source>
        <strain evidence="2">AG-KIZ</strain>
        <tissue evidence="2">Muscle</tissue>
    </source>
</reference>
<dbReference type="Proteomes" id="UP000281406">
    <property type="component" value="Unassembled WGS sequence"/>
</dbReference>
<evidence type="ECO:0000256" key="1">
    <source>
        <dbReference type="SAM" id="MobiDB-lite"/>
    </source>
</evidence>
<sequence>MNPSPNKEARKRENEQSPLKKKFKDFAISKEELYTAIANGIKLALQEQQRGLDVLVASGVREAVDSILVPALRDLRTEIQKTNETVKEISSELEMVAKSTKWTQDRVESVQTAAREDRRSVIELKTQLDQLTTKLTDLEDRGRRNNVRLVGLPEAVEGSYAIGYLKDNLPKWIPSLVGRDNDIEQAHLVYDGGEANSNKPRTLIFRLLRWEDRSAILNGARQMYPVKYGANDARASSAHLLTPLAHSSAPTASTILFFPDYSPATTAKRKSLISTMKKAKGMGLEPFLIYPAWIKLQYRGERKMFDSPQAAEDFINSLPRRSTFTPAR</sequence>
<keyword evidence="3" id="KW-1185">Reference proteome</keyword>
<evidence type="ECO:0000313" key="2">
    <source>
        <dbReference type="EMBL" id="ROK67243.1"/>
    </source>
</evidence>
<dbReference type="AlphaFoldDB" id="A0A3N0Y0X1"/>
<name>A0A3N0Y0X1_ANAGA</name>
<evidence type="ECO:0000313" key="3">
    <source>
        <dbReference type="Proteomes" id="UP000281406"/>
    </source>
</evidence>
<dbReference type="Gene3D" id="3.30.70.1820">
    <property type="entry name" value="L1 transposable element, RRM domain"/>
    <property type="match status" value="1"/>
</dbReference>
<dbReference type="PANTHER" id="PTHR11505">
    <property type="entry name" value="L1 TRANSPOSABLE ELEMENT-RELATED"/>
    <property type="match status" value="1"/>
</dbReference>
<accession>A0A3N0Y0X1</accession>
<dbReference type="InterPro" id="IPR004244">
    <property type="entry name" value="Transposase_22"/>
</dbReference>
<dbReference type="InterPro" id="IPR042566">
    <property type="entry name" value="L1_C"/>
</dbReference>
<protein>
    <submittedName>
        <fullName evidence="2">LINE-1 type transposase domain-containing protein 1</fullName>
    </submittedName>
</protein>
<comment type="caution">
    <text evidence="2">The sequence shown here is derived from an EMBL/GenBank/DDBJ whole genome shotgun (WGS) entry which is preliminary data.</text>
</comment>
<proteinExistence type="predicted"/>
<dbReference type="EMBL" id="RJVU01056023">
    <property type="protein sequence ID" value="ROK67243.1"/>
    <property type="molecule type" value="Genomic_DNA"/>
</dbReference>
<dbReference type="Gene3D" id="3.30.250.20">
    <property type="entry name" value="L1 transposable element, C-terminal domain"/>
    <property type="match status" value="1"/>
</dbReference>
<feature type="region of interest" description="Disordered" evidence="1">
    <location>
        <begin position="1"/>
        <end position="20"/>
    </location>
</feature>
<dbReference type="OrthoDB" id="8959002at2759"/>